<accession>A0A2A7SDW8</accession>
<protein>
    <submittedName>
        <fullName evidence="1">Uncharacterized protein</fullName>
    </submittedName>
</protein>
<evidence type="ECO:0000313" key="2">
    <source>
        <dbReference type="Proteomes" id="UP000220629"/>
    </source>
</evidence>
<gene>
    <name evidence="1" type="ORF">CRM94_06935</name>
</gene>
<sequence>MREPGRSPEFVSRDRIFGRSLIEIDTFWSPSYFSEGDYVYLAYRVENRMTLPLYAEVNGGAVTELKPGIGHRGAGYLRGWTRFISVLCLRRSAGCGSTSSMPRTA</sequence>
<dbReference type="Proteomes" id="UP000220629">
    <property type="component" value="Unassembled WGS sequence"/>
</dbReference>
<evidence type="ECO:0000313" key="1">
    <source>
        <dbReference type="EMBL" id="PEH41904.1"/>
    </source>
</evidence>
<dbReference type="EMBL" id="PDDY01000001">
    <property type="protein sequence ID" value="PEH41904.1"/>
    <property type="molecule type" value="Genomic_DNA"/>
</dbReference>
<dbReference type="AlphaFoldDB" id="A0A2A7SDW8"/>
<name>A0A2A7SDW8_BURGA</name>
<organism evidence="1 2">
    <name type="scientific">Burkholderia gladioli</name>
    <name type="common">Pseudomonas marginata</name>
    <name type="synonym">Phytomonas marginata</name>
    <dbReference type="NCBI Taxonomy" id="28095"/>
    <lineage>
        <taxon>Bacteria</taxon>
        <taxon>Pseudomonadati</taxon>
        <taxon>Pseudomonadota</taxon>
        <taxon>Betaproteobacteria</taxon>
        <taxon>Burkholderiales</taxon>
        <taxon>Burkholderiaceae</taxon>
        <taxon>Burkholderia</taxon>
    </lineage>
</organism>
<reference evidence="2" key="1">
    <citation type="submission" date="2017-09" db="EMBL/GenBank/DDBJ databases">
        <title>FDA dAtabase for Regulatory Grade micrObial Sequences (FDA-ARGOS): Supporting development and validation of Infectious Disease Dx tests.</title>
        <authorList>
            <person name="Minogue T."/>
            <person name="Wolcott M."/>
            <person name="Wasieloski L."/>
            <person name="Aguilar W."/>
            <person name="Moore D."/>
            <person name="Tallon L."/>
            <person name="Sadzewicz L."/>
            <person name="Ott S."/>
            <person name="Zhao X."/>
            <person name="Nagaraj S."/>
            <person name="Vavikolanu K."/>
            <person name="Aluvathingal J."/>
            <person name="Nadendla S."/>
            <person name="Sichtig H."/>
        </authorList>
    </citation>
    <scope>NUCLEOTIDE SEQUENCE [LARGE SCALE GENOMIC DNA]</scope>
    <source>
        <strain evidence="2">FDAARGOS_390</strain>
    </source>
</reference>
<proteinExistence type="predicted"/>
<comment type="caution">
    <text evidence="1">The sequence shown here is derived from an EMBL/GenBank/DDBJ whole genome shotgun (WGS) entry which is preliminary data.</text>
</comment>